<dbReference type="AlphaFoldDB" id="A0A9Q4B5I7"/>
<sequence length="93" mass="10234">MAQHVSENIVENRTASVQSWLYIGILTLIPGLNIVIFLALAVSEEPNKSLQNFGRAALINIAIAALAIIIVSVMLSFSIKRTLTELLPWWVFG</sequence>
<keyword evidence="1" id="KW-0472">Membrane</keyword>
<protein>
    <submittedName>
        <fullName evidence="2">Uncharacterized protein</fullName>
    </submittedName>
</protein>
<keyword evidence="1" id="KW-1133">Transmembrane helix</keyword>
<keyword evidence="1" id="KW-0812">Transmembrane</keyword>
<feature type="transmembrane region" description="Helical" evidence="1">
    <location>
        <begin position="20"/>
        <end position="41"/>
    </location>
</feature>
<evidence type="ECO:0000256" key="1">
    <source>
        <dbReference type="SAM" id="Phobius"/>
    </source>
</evidence>
<reference evidence="2" key="1">
    <citation type="submission" date="2020-06" db="EMBL/GenBank/DDBJ databases">
        <title>Insight into the genomes of haloalkaliphilic bacilli from Kenyan soda lakes.</title>
        <authorList>
            <person name="Mwirichia R."/>
            <person name="Villamizar G.C."/>
            <person name="Poehlein A."/>
            <person name="Mugweru J."/>
            <person name="Kipnyargis A."/>
            <person name="Kiplimo D."/>
            <person name="Orwa P."/>
            <person name="Daniel R."/>
        </authorList>
    </citation>
    <scope>NUCLEOTIDE SEQUENCE</scope>
    <source>
        <strain evidence="2">B1096_S55</strain>
    </source>
</reference>
<accession>A0A9Q4B5I7</accession>
<feature type="transmembrane region" description="Helical" evidence="1">
    <location>
        <begin position="53"/>
        <end position="79"/>
    </location>
</feature>
<comment type="caution">
    <text evidence="2">The sequence shown here is derived from an EMBL/GenBank/DDBJ whole genome shotgun (WGS) entry which is preliminary data.</text>
</comment>
<evidence type="ECO:0000313" key="2">
    <source>
        <dbReference type="EMBL" id="MCR6098729.1"/>
    </source>
</evidence>
<gene>
    <name evidence="2" type="ORF">HXA33_19655</name>
</gene>
<dbReference type="RefSeq" id="WP_257823116.1">
    <property type="nucleotide sequence ID" value="NZ_JABXYM010000002.1"/>
</dbReference>
<dbReference type="EMBL" id="JABXYM010000002">
    <property type="protein sequence ID" value="MCR6098729.1"/>
    <property type="molecule type" value="Genomic_DNA"/>
</dbReference>
<evidence type="ECO:0000313" key="3">
    <source>
        <dbReference type="Proteomes" id="UP001057753"/>
    </source>
</evidence>
<organism evidence="2 3">
    <name type="scientific">Salipaludibacillus agaradhaerens</name>
    <name type="common">Bacillus agaradhaerens</name>
    <dbReference type="NCBI Taxonomy" id="76935"/>
    <lineage>
        <taxon>Bacteria</taxon>
        <taxon>Bacillati</taxon>
        <taxon>Bacillota</taxon>
        <taxon>Bacilli</taxon>
        <taxon>Bacillales</taxon>
        <taxon>Bacillaceae</taxon>
    </lineage>
</organism>
<name>A0A9Q4B5I7_SALAG</name>
<keyword evidence="3" id="KW-1185">Reference proteome</keyword>
<proteinExistence type="predicted"/>
<dbReference type="Proteomes" id="UP001057753">
    <property type="component" value="Unassembled WGS sequence"/>
</dbReference>